<evidence type="ECO:0000313" key="11">
    <source>
        <dbReference type="EMBL" id="CDX03109.1"/>
    </source>
</evidence>
<evidence type="ECO:0000256" key="5">
    <source>
        <dbReference type="ARBA" id="ARBA00022500"/>
    </source>
</evidence>
<proteinExistence type="inferred from homology"/>
<dbReference type="EMBL" id="LK996017">
    <property type="protein sequence ID" value="CDX03109.1"/>
    <property type="molecule type" value="Genomic_DNA"/>
</dbReference>
<name>A0A098B2K1_DESHA</name>
<keyword evidence="11" id="KW-0966">Cell projection</keyword>
<evidence type="ECO:0000256" key="8">
    <source>
        <dbReference type="ARBA" id="ARBA00022989"/>
    </source>
</evidence>
<comment type="subcellular location">
    <subcellularLocation>
        <location evidence="2">Cell membrane</location>
        <topology evidence="2">Single-pass membrane protein</topology>
    </subcellularLocation>
</comment>
<evidence type="ECO:0000256" key="7">
    <source>
        <dbReference type="ARBA" id="ARBA00022779"/>
    </source>
</evidence>
<dbReference type="RefSeq" id="WP_018212577.1">
    <property type="nucleotide sequence ID" value="NZ_LK996017.1"/>
</dbReference>
<dbReference type="GO" id="GO:0009425">
    <property type="term" value="C:bacterial-type flagellum basal body"/>
    <property type="evidence" value="ECO:0007669"/>
    <property type="project" value="InterPro"/>
</dbReference>
<keyword evidence="5 10" id="KW-0145">Chemotaxis</keyword>
<evidence type="ECO:0000256" key="9">
    <source>
        <dbReference type="ARBA" id="ARBA00023136"/>
    </source>
</evidence>
<dbReference type="PANTHER" id="PTHR35091:SF2">
    <property type="entry name" value="FLAGELLAR PROTEIN FLIL"/>
    <property type="match status" value="1"/>
</dbReference>
<evidence type="ECO:0000256" key="3">
    <source>
        <dbReference type="ARBA" id="ARBA00008281"/>
    </source>
</evidence>
<dbReference type="GO" id="GO:0071978">
    <property type="term" value="P:bacterial-type flagellum-dependent swarming motility"/>
    <property type="evidence" value="ECO:0007669"/>
    <property type="project" value="TreeGrafter"/>
</dbReference>
<dbReference type="Pfam" id="PF03748">
    <property type="entry name" value="FliL"/>
    <property type="match status" value="1"/>
</dbReference>
<keyword evidence="11" id="KW-0969">Cilium</keyword>
<organism evidence="11">
    <name type="scientific">Desulfitobacterium hafniense</name>
    <name type="common">Desulfitobacterium frappieri</name>
    <dbReference type="NCBI Taxonomy" id="49338"/>
    <lineage>
        <taxon>Bacteria</taxon>
        <taxon>Bacillati</taxon>
        <taxon>Bacillota</taxon>
        <taxon>Clostridia</taxon>
        <taxon>Eubacteriales</taxon>
        <taxon>Desulfitobacteriaceae</taxon>
        <taxon>Desulfitobacterium</taxon>
    </lineage>
</organism>
<evidence type="ECO:0000256" key="2">
    <source>
        <dbReference type="ARBA" id="ARBA00004162"/>
    </source>
</evidence>
<dbReference type="GO" id="GO:0006935">
    <property type="term" value="P:chemotaxis"/>
    <property type="evidence" value="ECO:0007669"/>
    <property type="project" value="UniProtKB-KW"/>
</dbReference>
<protein>
    <recommendedName>
        <fullName evidence="10">Flagellar protein FliL</fullName>
    </recommendedName>
</protein>
<evidence type="ECO:0000256" key="4">
    <source>
        <dbReference type="ARBA" id="ARBA00022475"/>
    </source>
</evidence>
<dbReference type="AlphaFoldDB" id="A0A098B2K1"/>
<keyword evidence="6" id="KW-0812">Transmembrane</keyword>
<dbReference type="PATRIC" id="fig|49338.4.peg.3471"/>
<sequence>MDRKLIIAIFLAGFLGSTIGVVGTLGAQKLFFSDSPSPTGQAVIKKEEGPVISVGEFTVNLQGGAFLKTSIALEGMNEKSEAVLTAKDAFIKDRINTVLSSKTLKDMQPEIREDLKHELITQLNEVTGNQVQGIFFLSFVYQ</sequence>
<gene>
    <name evidence="11" type="ORF">DPCES_3222</name>
</gene>
<keyword evidence="4 10" id="KW-1003">Cell membrane</keyword>
<comment type="similarity">
    <text evidence="3 10">Belongs to the FliL family.</text>
</comment>
<accession>A0A098B2K1</accession>
<keyword evidence="7 10" id="KW-0283">Flagellar rotation</keyword>
<dbReference type="GO" id="GO:0005886">
    <property type="term" value="C:plasma membrane"/>
    <property type="evidence" value="ECO:0007669"/>
    <property type="project" value="UniProtKB-SubCell"/>
</dbReference>
<reference evidence="11" key="1">
    <citation type="submission" date="2014-07" db="EMBL/GenBank/DDBJ databases">
        <authorList>
            <person name="Hornung V.Bastian."/>
        </authorList>
    </citation>
    <scope>NUCLEOTIDE SEQUENCE</scope>
    <source>
        <strain evidence="11">PCE-S</strain>
    </source>
</reference>
<evidence type="ECO:0000256" key="1">
    <source>
        <dbReference type="ARBA" id="ARBA00002254"/>
    </source>
</evidence>
<keyword evidence="9 10" id="KW-0472">Membrane</keyword>
<comment type="function">
    <text evidence="1 10">Controls the rotational direction of flagella during chemotaxis.</text>
</comment>
<evidence type="ECO:0000256" key="6">
    <source>
        <dbReference type="ARBA" id="ARBA00022692"/>
    </source>
</evidence>
<keyword evidence="8" id="KW-1133">Transmembrane helix</keyword>
<keyword evidence="11" id="KW-0282">Flagellum</keyword>
<evidence type="ECO:0000256" key="10">
    <source>
        <dbReference type="RuleBase" id="RU364125"/>
    </source>
</evidence>
<dbReference type="InterPro" id="IPR005503">
    <property type="entry name" value="FliL"/>
</dbReference>
<dbReference type="PANTHER" id="PTHR35091">
    <property type="entry name" value="FLAGELLAR PROTEIN FLIL"/>
    <property type="match status" value="1"/>
</dbReference>